<feature type="domain" description="DUF4349" evidence="4">
    <location>
        <begin position="109"/>
        <end position="336"/>
    </location>
</feature>
<feature type="region of interest" description="Disordered" evidence="2">
    <location>
        <begin position="69"/>
        <end position="88"/>
    </location>
</feature>
<dbReference type="Pfam" id="PF14257">
    <property type="entry name" value="DUF4349"/>
    <property type="match status" value="1"/>
</dbReference>
<feature type="compositionally biased region" description="Basic and acidic residues" evidence="2">
    <location>
        <begin position="374"/>
        <end position="397"/>
    </location>
</feature>
<sequence length="397" mass="46047">MKRYLSVLVKKSQSEDEYKIKNHPILKQRIRITALFGGITALFLSLMGCMSTNDFSPVSFSNKSVEALNSHDTSPASEEIAKEAADDSEIQMNQEDSGWIDPANMDQTKMVYTVNVSMETRDYEKTWSGVRADIEKAGGFITAENLSNHSYYDNPSAHERSLADESSLSQDIYYGSYTLRIPAKNLDSFLNEIDNDGNVVSLSKNADNIYKRYSQTEEQIKFLEKQSDRLKELLSQAKDLSEIIDIEQKQMEVDQQLKDYREQLSSMDMDVEYSTVYLNIEKVEVLSSPKESFIDNLTFALKNTWSYMLLGLQNLLIFLIYLFPWIVVIGLLLWLIRKFYWKKKHIGNKDHHFKKFRNKEMSDQEFKNQNLPELKNHQDDQNKQKDSDQSDSSAREE</sequence>
<name>A0A1U7NEY3_9FIRM</name>
<protein>
    <recommendedName>
        <fullName evidence="4">DUF4349 domain-containing protein</fullName>
    </recommendedName>
</protein>
<comment type="caution">
    <text evidence="5">The sequence shown here is derived from an EMBL/GenBank/DDBJ whole genome shotgun (WGS) entry which is preliminary data.</text>
</comment>
<dbReference type="AlphaFoldDB" id="A0A1U7NEY3"/>
<evidence type="ECO:0000256" key="2">
    <source>
        <dbReference type="SAM" id="MobiDB-lite"/>
    </source>
</evidence>
<gene>
    <name evidence="5" type="ORF">BO222_08380</name>
</gene>
<keyword evidence="3" id="KW-1133">Transmembrane helix</keyword>
<evidence type="ECO:0000256" key="1">
    <source>
        <dbReference type="SAM" id="Coils"/>
    </source>
</evidence>
<feature type="region of interest" description="Disordered" evidence="2">
    <location>
        <begin position="362"/>
        <end position="397"/>
    </location>
</feature>
<feature type="transmembrane region" description="Helical" evidence="3">
    <location>
        <begin position="315"/>
        <end position="336"/>
    </location>
</feature>
<dbReference type="EMBL" id="MPJW01000165">
    <property type="protein sequence ID" value="OLU38438.1"/>
    <property type="molecule type" value="Genomic_DNA"/>
</dbReference>
<dbReference type="Proteomes" id="UP000186341">
    <property type="component" value="Unassembled WGS sequence"/>
</dbReference>
<proteinExistence type="predicted"/>
<reference evidence="5 6" key="1">
    <citation type="submission" date="2016-11" db="EMBL/GenBank/DDBJ databases">
        <title>Description of two novel members of the family Erysipelotrichaceae: Ileibacterium lipovorans gen. nov., sp. nov. and Dubosiella newyorkensis, gen. nov., sp. nov.</title>
        <authorList>
            <person name="Cox L.M."/>
            <person name="Sohn J."/>
            <person name="Tyrrell K.L."/>
            <person name="Citron D.M."/>
            <person name="Lawson P.A."/>
            <person name="Patel N.B."/>
            <person name="Iizumi T."/>
            <person name="Perez-Perez G.I."/>
            <person name="Goldstein E.J."/>
            <person name="Blaser M.J."/>
        </authorList>
    </citation>
    <scope>NUCLEOTIDE SEQUENCE [LARGE SCALE GENOMIC DNA]</scope>
    <source>
        <strain evidence="5 6">NYU-BL-A3</strain>
    </source>
</reference>
<keyword evidence="1" id="KW-0175">Coiled coil</keyword>
<accession>A0A1U7NEY3</accession>
<dbReference type="InterPro" id="IPR025645">
    <property type="entry name" value="DUF4349"/>
</dbReference>
<keyword evidence="3" id="KW-0472">Membrane</keyword>
<feature type="coiled-coil region" evidence="1">
    <location>
        <begin position="206"/>
        <end position="263"/>
    </location>
</feature>
<evidence type="ECO:0000313" key="6">
    <source>
        <dbReference type="Proteomes" id="UP000186341"/>
    </source>
</evidence>
<keyword evidence="3" id="KW-0812">Transmembrane</keyword>
<evidence type="ECO:0000256" key="3">
    <source>
        <dbReference type="SAM" id="Phobius"/>
    </source>
</evidence>
<evidence type="ECO:0000313" key="5">
    <source>
        <dbReference type="EMBL" id="OLU38438.1"/>
    </source>
</evidence>
<keyword evidence="6" id="KW-1185">Reference proteome</keyword>
<evidence type="ECO:0000259" key="4">
    <source>
        <dbReference type="Pfam" id="PF14257"/>
    </source>
</evidence>
<organism evidence="5 6">
    <name type="scientific">Ileibacterium valens</name>
    <dbReference type="NCBI Taxonomy" id="1862668"/>
    <lineage>
        <taxon>Bacteria</taxon>
        <taxon>Bacillati</taxon>
        <taxon>Bacillota</taxon>
        <taxon>Erysipelotrichia</taxon>
        <taxon>Erysipelotrichales</taxon>
        <taxon>Erysipelotrichaceae</taxon>
        <taxon>Ileibacterium</taxon>
    </lineage>
</organism>
<feature type="transmembrane region" description="Helical" evidence="3">
    <location>
        <begin position="30"/>
        <end position="48"/>
    </location>
</feature>
<dbReference type="RefSeq" id="WP_075820131.1">
    <property type="nucleotide sequence ID" value="NZ_CAPNHH010000031.1"/>
</dbReference>